<reference evidence="1 2" key="1">
    <citation type="submission" date="2020-01" db="EMBL/GenBank/DDBJ databases">
        <title>Whole genome and functional gene identification of agarase of Vibrio HN897.</title>
        <authorList>
            <person name="Liu Y."/>
            <person name="Zhao Z."/>
        </authorList>
    </citation>
    <scope>NUCLEOTIDE SEQUENCE [LARGE SCALE GENOMIC DNA]</scope>
    <source>
        <strain evidence="1 2">HN897</strain>
    </source>
</reference>
<protein>
    <submittedName>
        <fullName evidence="1">DUF3626 domain-containing protein</fullName>
    </submittedName>
</protein>
<sequence length="280" mass="31317">MSQNAVEQALANIKSKSVGGEYSKGHSVTINFHPDRLTATGKPLLAAIADDGFLKSQFETGTSNGGLTAYQGGERWLWEQRVFDGAYDQAAECLRPKYGALNYRQYGMGASPRFGSAYFELKPQVLERTTFCYPDSFFEPEDFAVSRGLDVLIEKALSDDQDRLDDYIEAHIHGEVSVKDDIACVVLDPVYRGTDIEKHARQLGVPVRWHQGFELSIDEMSAHPDYRGQQYIELAKEIASEGVVNPLLIGLAVTRQGYDEQDVKKVWHYLARFGYCASSK</sequence>
<evidence type="ECO:0000313" key="1">
    <source>
        <dbReference type="EMBL" id="QIA65548.1"/>
    </source>
</evidence>
<dbReference type="RefSeq" id="WP_164650448.1">
    <property type="nucleotide sequence ID" value="NZ_CP047476.1"/>
</dbReference>
<evidence type="ECO:0000313" key="2">
    <source>
        <dbReference type="Proteomes" id="UP000464262"/>
    </source>
</evidence>
<dbReference type="EMBL" id="CP047476">
    <property type="protein sequence ID" value="QIA65548.1"/>
    <property type="molecule type" value="Genomic_DNA"/>
</dbReference>
<keyword evidence="2" id="KW-1185">Reference proteome</keyword>
<name>A0A7Z2T6Z6_9VIBR</name>
<dbReference type="AlphaFoldDB" id="A0A7Z2T6Z6"/>
<organism evidence="1 2">
    <name type="scientific">Vibrio astriarenae</name>
    <dbReference type="NCBI Taxonomy" id="1481923"/>
    <lineage>
        <taxon>Bacteria</taxon>
        <taxon>Pseudomonadati</taxon>
        <taxon>Pseudomonadota</taxon>
        <taxon>Gammaproteobacteria</taxon>
        <taxon>Vibrionales</taxon>
        <taxon>Vibrionaceae</taxon>
        <taxon>Vibrio</taxon>
    </lineage>
</organism>
<accession>A0A7Z2T6Z6</accession>
<dbReference type="Pfam" id="PF12294">
    <property type="entry name" value="DUF3626"/>
    <property type="match status" value="2"/>
</dbReference>
<dbReference type="KEGG" id="vas:GT360_18625"/>
<proteinExistence type="predicted"/>
<dbReference type="InterPro" id="IPR022074">
    <property type="entry name" value="DUF3626"/>
</dbReference>
<gene>
    <name evidence="1" type="ORF">GT360_18625</name>
</gene>
<dbReference type="Proteomes" id="UP000464262">
    <property type="component" value="Chromosome 2"/>
</dbReference>